<dbReference type="RefSeq" id="WP_206291424.1">
    <property type="nucleotide sequence ID" value="NZ_CP063458.1"/>
</dbReference>
<dbReference type="Proteomes" id="UP000593765">
    <property type="component" value="Chromosome"/>
</dbReference>
<sequence length="54" mass="5791">MSAMTLIHGASLGFNMSRLLLIERLIADGSATEAERSELCVALLQIAFNGVAKR</sequence>
<accession>A0A7M2WUH0</accession>
<proteinExistence type="predicted"/>
<reference evidence="1 2" key="1">
    <citation type="submission" date="2020-10" db="EMBL/GenBank/DDBJ databases">
        <title>Wide distribution of Phycisphaera-like planctomycetes from WD2101 soil group in peatlands and genome analysis of the first cultivated representative.</title>
        <authorList>
            <person name="Dedysh S.N."/>
            <person name="Beletsky A.V."/>
            <person name="Ivanova A."/>
            <person name="Kulichevskaya I.S."/>
            <person name="Suzina N.E."/>
            <person name="Philippov D.A."/>
            <person name="Rakitin A.L."/>
            <person name="Mardanov A.V."/>
            <person name="Ravin N.V."/>
        </authorList>
    </citation>
    <scope>NUCLEOTIDE SEQUENCE [LARGE SCALE GENOMIC DNA]</scope>
    <source>
        <strain evidence="1 2">M1803</strain>
    </source>
</reference>
<keyword evidence="2" id="KW-1185">Reference proteome</keyword>
<gene>
    <name evidence="1" type="ORF">IPV69_19625</name>
</gene>
<dbReference type="EMBL" id="CP063458">
    <property type="protein sequence ID" value="QOV88441.1"/>
    <property type="molecule type" value="Genomic_DNA"/>
</dbReference>
<organism evidence="1 2">
    <name type="scientific">Humisphaera borealis</name>
    <dbReference type="NCBI Taxonomy" id="2807512"/>
    <lineage>
        <taxon>Bacteria</taxon>
        <taxon>Pseudomonadati</taxon>
        <taxon>Planctomycetota</taxon>
        <taxon>Phycisphaerae</taxon>
        <taxon>Tepidisphaerales</taxon>
        <taxon>Tepidisphaeraceae</taxon>
        <taxon>Humisphaera</taxon>
    </lineage>
</organism>
<name>A0A7M2WUH0_9BACT</name>
<protein>
    <submittedName>
        <fullName evidence="1">Uncharacterized protein</fullName>
    </submittedName>
</protein>
<dbReference type="AlphaFoldDB" id="A0A7M2WUH0"/>
<evidence type="ECO:0000313" key="1">
    <source>
        <dbReference type="EMBL" id="QOV88441.1"/>
    </source>
</evidence>
<dbReference type="KEGG" id="hbs:IPV69_19625"/>
<evidence type="ECO:0000313" key="2">
    <source>
        <dbReference type="Proteomes" id="UP000593765"/>
    </source>
</evidence>